<keyword evidence="1" id="KW-0812">Transmembrane</keyword>
<feature type="transmembrane region" description="Helical" evidence="1">
    <location>
        <begin position="108"/>
        <end position="129"/>
    </location>
</feature>
<sequence>MTGPAALGRPDVVLLAATTNKLLKPFEAVVLLLQATNLVMSAVNDRYRPGAIWIVVVLGIVHLALAVLVLYQRGPLTRGHAWTFAWIAMIFVVQLALAHLLAPGDFASYGNGVPLGNYALIPLTVFAFYPWGGFRSSRQRWAIECGLVVAVALHPLLIIGLLRRWDLTTMHLRSVALYAVWAVVWFLVGKGIAWLCRIAVQVEKEALTRSYEAALGDFHSHVESAARRIDSGQDPREVGRELRETTYQRRRQLLLQEHNAGAVDIVKNAVRLHGDQLTLLSSPEMGALTIPREQAIVLEQGLADLLKNVVDHGGGAVDLKFALHGATMVFDVTDRGPGLAPGTFADPASNMQRLRTTLVALGGDLVLREPGPEGGAALRLTLPLRADR</sequence>
<protein>
    <recommendedName>
        <fullName evidence="4">Signal transduction histidine kinase</fullName>
    </recommendedName>
</protein>
<comment type="caution">
    <text evidence="2">The sequence shown here is derived from an EMBL/GenBank/DDBJ whole genome shotgun (WGS) entry which is preliminary data.</text>
</comment>
<accession>A0A9W6VA84</accession>
<dbReference type="RefSeq" id="WP_285610509.1">
    <property type="nucleotide sequence ID" value="NZ_BSSD01000003.1"/>
</dbReference>
<dbReference type="EMBL" id="BSSD01000003">
    <property type="protein sequence ID" value="GLW91713.1"/>
    <property type="molecule type" value="Genomic_DNA"/>
</dbReference>
<keyword evidence="1" id="KW-0472">Membrane</keyword>
<dbReference type="InterPro" id="IPR036890">
    <property type="entry name" value="HATPase_C_sf"/>
</dbReference>
<reference evidence="2" key="1">
    <citation type="submission" date="2023-02" db="EMBL/GenBank/DDBJ databases">
        <title>Actinokineospora globicatena NBRC 15670.</title>
        <authorList>
            <person name="Ichikawa N."/>
            <person name="Sato H."/>
            <person name="Tonouchi N."/>
        </authorList>
    </citation>
    <scope>NUCLEOTIDE SEQUENCE</scope>
    <source>
        <strain evidence="2">NBRC 15670</strain>
    </source>
</reference>
<gene>
    <name evidence="2" type="ORF">Aglo03_25290</name>
</gene>
<keyword evidence="3" id="KW-1185">Reference proteome</keyword>
<name>A0A9W6VA84_9PSEU</name>
<evidence type="ECO:0000313" key="3">
    <source>
        <dbReference type="Proteomes" id="UP001165042"/>
    </source>
</evidence>
<feature type="transmembrane region" description="Helical" evidence="1">
    <location>
        <begin position="50"/>
        <end position="71"/>
    </location>
</feature>
<dbReference type="AlphaFoldDB" id="A0A9W6VA84"/>
<dbReference type="SUPFAM" id="SSF55874">
    <property type="entry name" value="ATPase domain of HSP90 chaperone/DNA topoisomerase II/histidine kinase"/>
    <property type="match status" value="1"/>
</dbReference>
<evidence type="ECO:0008006" key="4">
    <source>
        <dbReference type="Google" id="ProtNLM"/>
    </source>
</evidence>
<proteinExistence type="predicted"/>
<evidence type="ECO:0000256" key="1">
    <source>
        <dbReference type="SAM" id="Phobius"/>
    </source>
</evidence>
<keyword evidence="1" id="KW-1133">Transmembrane helix</keyword>
<feature type="transmembrane region" description="Helical" evidence="1">
    <location>
        <begin position="175"/>
        <end position="200"/>
    </location>
</feature>
<evidence type="ECO:0000313" key="2">
    <source>
        <dbReference type="EMBL" id="GLW91713.1"/>
    </source>
</evidence>
<dbReference type="Gene3D" id="3.30.565.10">
    <property type="entry name" value="Histidine kinase-like ATPase, C-terminal domain"/>
    <property type="match status" value="1"/>
</dbReference>
<feature type="transmembrane region" description="Helical" evidence="1">
    <location>
        <begin position="141"/>
        <end position="163"/>
    </location>
</feature>
<dbReference type="Proteomes" id="UP001165042">
    <property type="component" value="Unassembled WGS sequence"/>
</dbReference>
<organism evidence="2 3">
    <name type="scientific">Actinokineospora globicatena</name>
    <dbReference type="NCBI Taxonomy" id="103729"/>
    <lineage>
        <taxon>Bacteria</taxon>
        <taxon>Bacillati</taxon>
        <taxon>Actinomycetota</taxon>
        <taxon>Actinomycetes</taxon>
        <taxon>Pseudonocardiales</taxon>
        <taxon>Pseudonocardiaceae</taxon>
        <taxon>Actinokineospora</taxon>
    </lineage>
</organism>
<feature type="transmembrane region" description="Helical" evidence="1">
    <location>
        <begin position="83"/>
        <end position="102"/>
    </location>
</feature>